<feature type="region of interest" description="Disordered" evidence="10">
    <location>
        <begin position="983"/>
        <end position="1005"/>
    </location>
</feature>
<dbReference type="SUPFAM" id="SSF49313">
    <property type="entry name" value="Cadherin-like"/>
    <property type="match status" value="6"/>
</dbReference>
<keyword evidence="5" id="KW-0130">Cell adhesion</keyword>
<evidence type="ECO:0000256" key="4">
    <source>
        <dbReference type="ARBA" id="ARBA00022837"/>
    </source>
</evidence>
<dbReference type="Gene3D" id="2.60.40.60">
    <property type="entry name" value="Cadherins"/>
    <property type="match status" value="6"/>
</dbReference>
<dbReference type="InterPro" id="IPR015919">
    <property type="entry name" value="Cadherin-like_sf"/>
</dbReference>
<keyword evidence="6 11" id="KW-1133">Transmembrane helix</keyword>
<feature type="region of interest" description="Disordered" evidence="10">
    <location>
        <begin position="1017"/>
        <end position="1232"/>
    </location>
</feature>
<gene>
    <name evidence="14" type="ORF">SNE40_005604</name>
</gene>
<keyword evidence="7 11" id="KW-0472">Membrane</keyword>
<sequence length="1232" mass="136236">MMTILTVFLIFVSIQVSEGLTDTVTIPEDIDINTTIYNITQFDCFITGDTTATEYLRIDNNTFIIQKQPNLDEDDQLCLTQAISLSYTCNNNWKQVLIIQITPVDNYPPEFSKSRYDFYIDENDPNGGASLSDEVSDKDCGNNNFDFTLQENTVTGIFSIGNAGKLTLKKALDYEESPNLYNITVTATNDDYDVHNGSVQSNSTTVLIHVRDLDDMNPIFNNPLYVLTVEEENATIVGEWLNATPPVYAYDQDRGINQLIIYSISDNPIMEINNETGKLKLKTTLDRETQSTYTYTLKAAQNDKDQRTAITTVMVNVTDINDNHALFTQNNKSVTIPENLGRGTYISTVQAVDIDQGDNAIFNYSISSDIFNIDPKSGKITVNNSTALDRERVETINVKVSTQPYVPVINTCSGPGCELNLLIILTDVNDNNPIFTSPNGYVFTVTDNTQGEKIGKVTATDEDIAEDNGRVTYTVLEYKDIFSMNETSGEITLRSQTMLPINFLVQACDNPIAVSERRCSSASVRVVKYDNTTVDGVDVTTSIPENQPPDTIVTEISYFNDQATFILEPNQYFYLDKSLLKTHVELDREIIPLHALRLTVNKEATDINIYWINITVTDVNDNTPVFTEQVYIFNLPEDVRVGTVIGNIKATDEDEGVNGNVTYYIEGQRSNEFGIGTSTGDVTLVKLPAIDPTQQFIYFTVRAADSGSPSLQTTREVKVNVGGNNVSLRIPVGSDKERIERDQPSLEKGMSDILGVNVDITTISSYGTGSIIYITGKNKTGDGMIPIDVLSRLADENMDAIQALFYSEVAGREPSNKISEEAIALICVAVIVLIGSLILIAVIFVKFKRFKRMERLVSNLSRKNSIYETQETSIIIDEETSDYGKSDSLTSQELLQGVNLANGHAIGVVNAGFVGDDEQLGTEPANIVSADEVINTQQTVDNLVELNDPEPAPEPEEPIISISNDYEPVTATSGHYEPVAITPSYFEPENGESCVTKSNPLYSEPERDYTNVENIHSVQKSTPQEPVTSENTNSDTSAEPQSSLDPIIPPPPPLPEVTKPTFSSTENDLPKTVEPTSKFSRNPSYQNVLMELQAAVKRMDADPDDEEDVEKKAVPSSESVNNAEPVYENVNSGQSGMEAKEEPSTTEVTSTNPPDEPEPDYAKRVRFSEMVVEDEDTKPEVQTSNDKPNPDVTDDTTGMREGWQSEEIRSPHSSLTGEEGTFVFGESEITEF</sequence>
<dbReference type="PANTHER" id="PTHR24028">
    <property type="entry name" value="CADHERIN-87A"/>
    <property type="match status" value="1"/>
</dbReference>
<feature type="signal peptide" evidence="12">
    <location>
        <begin position="1"/>
        <end position="19"/>
    </location>
</feature>
<accession>A0AAN8KAP3</accession>
<evidence type="ECO:0000256" key="10">
    <source>
        <dbReference type="SAM" id="MobiDB-lite"/>
    </source>
</evidence>
<dbReference type="Pfam" id="PF00028">
    <property type="entry name" value="Cadherin"/>
    <property type="match status" value="5"/>
</dbReference>
<dbReference type="InterPro" id="IPR050174">
    <property type="entry name" value="Protocadherin/Cadherin-CA"/>
</dbReference>
<reference evidence="14 15" key="1">
    <citation type="submission" date="2024-01" db="EMBL/GenBank/DDBJ databases">
        <title>The genome of the rayed Mediterranean limpet Patella caerulea (Linnaeus, 1758).</title>
        <authorList>
            <person name="Anh-Thu Weber A."/>
            <person name="Halstead-Nussloch G."/>
        </authorList>
    </citation>
    <scope>NUCLEOTIDE SEQUENCE [LARGE SCALE GENOMIC DNA]</scope>
    <source>
        <strain evidence="14">AATW-2023a</strain>
        <tissue evidence="14">Whole specimen</tissue>
    </source>
</reference>
<organism evidence="14 15">
    <name type="scientific">Patella caerulea</name>
    <name type="common">Rayed Mediterranean limpet</name>
    <dbReference type="NCBI Taxonomy" id="87958"/>
    <lineage>
        <taxon>Eukaryota</taxon>
        <taxon>Metazoa</taxon>
        <taxon>Spiralia</taxon>
        <taxon>Lophotrochozoa</taxon>
        <taxon>Mollusca</taxon>
        <taxon>Gastropoda</taxon>
        <taxon>Patellogastropoda</taxon>
        <taxon>Patelloidea</taxon>
        <taxon>Patellidae</taxon>
        <taxon>Patella</taxon>
    </lineage>
</organism>
<evidence type="ECO:0000256" key="11">
    <source>
        <dbReference type="SAM" id="Phobius"/>
    </source>
</evidence>
<evidence type="ECO:0000256" key="3">
    <source>
        <dbReference type="ARBA" id="ARBA00022737"/>
    </source>
</evidence>
<dbReference type="GO" id="GO:0005886">
    <property type="term" value="C:plasma membrane"/>
    <property type="evidence" value="ECO:0007669"/>
    <property type="project" value="InterPro"/>
</dbReference>
<proteinExistence type="predicted"/>
<evidence type="ECO:0000313" key="14">
    <source>
        <dbReference type="EMBL" id="KAK6187624.1"/>
    </source>
</evidence>
<feature type="chain" id="PRO_5042887692" description="Cadherin domain-containing protein" evidence="12">
    <location>
        <begin position="20"/>
        <end position="1232"/>
    </location>
</feature>
<evidence type="ECO:0000256" key="2">
    <source>
        <dbReference type="ARBA" id="ARBA00022692"/>
    </source>
</evidence>
<dbReference type="CDD" id="cd11304">
    <property type="entry name" value="Cadherin_repeat"/>
    <property type="match status" value="6"/>
</dbReference>
<evidence type="ECO:0000259" key="13">
    <source>
        <dbReference type="PROSITE" id="PS50268"/>
    </source>
</evidence>
<feature type="domain" description="Cadherin" evidence="13">
    <location>
        <begin position="627"/>
        <end position="733"/>
    </location>
</feature>
<evidence type="ECO:0000313" key="15">
    <source>
        <dbReference type="Proteomes" id="UP001347796"/>
    </source>
</evidence>
<feature type="domain" description="Cadherin" evidence="13">
    <location>
        <begin position="437"/>
        <end position="626"/>
    </location>
</feature>
<dbReference type="PROSITE" id="PS50268">
    <property type="entry name" value="CADHERIN_2"/>
    <property type="match status" value="5"/>
</dbReference>
<keyword evidence="2 11" id="KW-0812">Transmembrane</keyword>
<evidence type="ECO:0000256" key="8">
    <source>
        <dbReference type="ARBA" id="ARBA00023180"/>
    </source>
</evidence>
<dbReference type="SMART" id="SM00112">
    <property type="entry name" value="CA"/>
    <property type="match status" value="6"/>
</dbReference>
<dbReference type="PRINTS" id="PR00205">
    <property type="entry name" value="CADHERIN"/>
</dbReference>
<evidence type="ECO:0000256" key="5">
    <source>
        <dbReference type="ARBA" id="ARBA00022889"/>
    </source>
</evidence>
<dbReference type="FunFam" id="2.60.40.60:FF:000116">
    <property type="entry name" value="Dachsous cadherin-related 2"/>
    <property type="match status" value="1"/>
</dbReference>
<keyword evidence="12" id="KW-0732">Signal</keyword>
<feature type="compositionally biased region" description="Polar residues" evidence="10">
    <location>
        <begin position="1074"/>
        <end position="1087"/>
    </location>
</feature>
<dbReference type="PANTHER" id="PTHR24028:SF263">
    <property type="entry name" value="CADHERIN-RELATED FAMILY MEMBER 1"/>
    <property type="match status" value="1"/>
</dbReference>
<comment type="caution">
    <text evidence="14">The sequence shown here is derived from an EMBL/GenBank/DDBJ whole genome shotgun (WGS) entry which is preliminary data.</text>
</comment>
<keyword evidence="3" id="KW-0677">Repeat</keyword>
<dbReference type="EMBL" id="JAZGQO010000004">
    <property type="protein sequence ID" value="KAK6187624.1"/>
    <property type="molecule type" value="Genomic_DNA"/>
</dbReference>
<comment type="subcellular location">
    <subcellularLocation>
        <location evidence="1">Membrane</location>
        <topology evidence="1">Single-pass membrane protein</topology>
    </subcellularLocation>
</comment>
<evidence type="ECO:0000256" key="9">
    <source>
        <dbReference type="PROSITE-ProRule" id="PRU00043"/>
    </source>
</evidence>
<dbReference type="AlphaFoldDB" id="A0AAN8KAP3"/>
<evidence type="ECO:0000256" key="6">
    <source>
        <dbReference type="ARBA" id="ARBA00022989"/>
    </source>
</evidence>
<evidence type="ECO:0000256" key="7">
    <source>
        <dbReference type="ARBA" id="ARBA00023136"/>
    </source>
</evidence>
<protein>
    <recommendedName>
        <fullName evidence="13">Cadherin domain-containing protein</fullName>
    </recommendedName>
</protein>
<feature type="domain" description="Cadherin" evidence="13">
    <location>
        <begin position="247"/>
        <end position="327"/>
    </location>
</feature>
<dbReference type="Proteomes" id="UP001347796">
    <property type="component" value="Unassembled WGS sequence"/>
</dbReference>
<evidence type="ECO:0000256" key="12">
    <source>
        <dbReference type="SAM" id="SignalP"/>
    </source>
</evidence>
<dbReference type="GO" id="GO:0007156">
    <property type="term" value="P:homophilic cell adhesion via plasma membrane adhesion molecules"/>
    <property type="evidence" value="ECO:0007669"/>
    <property type="project" value="InterPro"/>
</dbReference>
<dbReference type="GO" id="GO:0005509">
    <property type="term" value="F:calcium ion binding"/>
    <property type="evidence" value="ECO:0007669"/>
    <property type="project" value="UniProtKB-UniRule"/>
</dbReference>
<dbReference type="InterPro" id="IPR020894">
    <property type="entry name" value="Cadherin_CS"/>
</dbReference>
<name>A0AAN8KAP3_PATCE</name>
<dbReference type="InterPro" id="IPR002126">
    <property type="entry name" value="Cadherin-like_dom"/>
</dbReference>
<keyword evidence="8" id="KW-0325">Glycoprotein</keyword>
<feature type="compositionally biased region" description="Polar residues" evidence="10">
    <location>
        <begin position="1017"/>
        <end position="1039"/>
    </location>
</feature>
<feature type="domain" description="Cadherin" evidence="13">
    <location>
        <begin position="112"/>
        <end position="220"/>
    </location>
</feature>
<dbReference type="PROSITE" id="PS00232">
    <property type="entry name" value="CADHERIN_1"/>
    <property type="match status" value="2"/>
</dbReference>
<feature type="transmembrane region" description="Helical" evidence="11">
    <location>
        <begin position="822"/>
        <end position="845"/>
    </location>
</feature>
<keyword evidence="4 9" id="KW-0106">Calcium</keyword>
<feature type="domain" description="Cadherin" evidence="13">
    <location>
        <begin position="328"/>
        <end position="435"/>
    </location>
</feature>
<keyword evidence="15" id="KW-1185">Reference proteome</keyword>
<evidence type="ECO:0000256" key="1">
    <source>
        <dbReference type="ARBA" id="ARBA00004167"/>
    </source>
</evidence>